<dbReference type="Proteomes" id="UP000298654">
    <property type="component" value="Chromosome"/>
</dbReference>
<dbReference type="InterPro" id="IPR036065">
    <property type="entry name" value="BolA-like_sf"/>
</dbReference>
<dbReference type="Gene3D" id="3.30.300.90">
    <property type="entry name" value="BolA-like"/>
    <property type="match status" value="1"/>
</dbReference>
<dbReference type="EMBL" id="CP034900">
    <property type="protein sequence ID" value="QCI16127.1"/>
    <property type="molecule type" value="Genomic_DNA"/>
</dbReference>
<evidence type="ECO:0000256" key="1">
    <source>
        <dbReference type="ARBA" id="ARBA00005578"/>
    </source>
</evidence>
<dbReference type="PANTHER" id="PTHR46229:SF2">
    <property type="entry name" value="BOLA-LIKE PROTEIN 1"/>
    <property type="match status" value="1"/>
</dbReference>
<dbReference type="AlphaFoldDB" id="A0A4D6XLH3"/>
<evidence type="ECO:0000313" key="3">
    <source>
        <dbReference type="EMBL" id="QCI16127.1"/>
    </source>
</evidence>
<dbReference type="Pfam" id="PF01722">
    <property type="entry name" value="BolA"/>
    <property type="match status" value="1"/>
</dbReference>
<proteinExistence type="inferred from homology"/>
<accession>A0A4D6XLH3</accession>
<dbReference type="InterPro" id="IPR050961">
    <property type="entry name" value="BolA/IbaG_stress_morph_reg"/>
</dbReference>
<evidence type="ECO:0000256" key="2">
    <source>
        <dbReference type="RuleBase" id="RU003860"/>
    </source>
</evidence>
<organism evidence="3 4">
    <name type="scientific">Buchnera aphidicola</name>
    <name type="common">Artemisaphis artemisicola</name>
    <dbReference type="NCBI Taxonomy" id="1241836"/>
    <lineage>
        <taxon>Bacteria</taxon>
        <taxon>Pseudomonadati</taxon>
        <taxon>Pseudomonadota</taxon>
        <taxon>Gammaproteobacteria</taxon>
        <taxon>Enterobacterales</taxon>
        <taxon>Erwiniaceae</taxon>
        <taxon>Buchnera</taxon>
    </lineage>
</organism>
<evidence type="ECO:0000313" key="4">
    <source>
        <dbReference type="Proteomes" id="UP000298654"/>
    </source>
</evidence>
<dbReference type="RefSeq" id="WP_158364733.1">
    <property type="nucleotide sequence ID" value="NZ_CP034900.1"/>
</dbReference>
<sequence length="101" mass="12138">MILKKIKNYLKSQIKITFIKINNNSHLHHNLKKSFTHLSIIIISNDFINQKTINRHRIIFSKISQIIKEKIYSITLHAYTENEWKARQYKINENPECFKGK</sequence>
<gene>
    <name evidence="3" type="ORF">D9V59_02365</name>
</gene>
<protein>
    <submittedName>
        <fullName evidence="3">BolA family transcriptional regulator</fullName>
    </submittedName>
</protein>
<reference evidence="3 4" key="1">
    <citation type="submission" date="2018-12" db="EMBL/GenBank/DDBJ databases">
        <authorList>
            <person name="Chong R.A."/>
        </authorList>
    </citation>
    <scope>NUCLEOTIDE SEQUENCE [LARGE SCALE GENOMIC DNA]</scope>
    <source>
        <strain evidence="3 4">Aar</strain>
    </source>
</reference>
<dbReference type="GO" id="GO:0005829">
    <property type="term" value="C:cytosol"/>
    <property type="evidence" value="ECO:0007669"/>
    <property type="project" value="TreeGrafter"/>
</dbReference>
<dbReference type="SUPFAM" id="SSF82657">
    <property type="entry name" value="BolA-like"/>
    <property type="match status" value="1"/>
</dbReference>
<reference evidence="3 4" key="2">
    <citation type="submission" date="2019-05" db="EMBL/GenBank/DDBJ databases">
        <title>Genome evolution of the obligate endosymbiont Buchnera aphidicola.</title>
        <authorList>
            <person name="Moran N.A."/>
        </authorList>
    </citation>
    <scope>NUCLEOTIDE SEQUENCE [LARGE SCALE GENOMIC DNA]</scope>
    <source>
        <strain evidence="3 4">Aar</strain>
    </source>
</reference>
<comment type="similarity">
    <text evidence="1 2">Belongs to the BolA/IbaG family.</text>
</comment>
<dbReference type="GO" id="GO:0006351">
    <property type="term" value="P:DNA-templated transcription"/>
    <property type="evidence" value="ECO:0007669"/>
    <property type="project" value="TreeGrafter"/>
</dbReference>
<dbReference type="InterPro" id="IPR002634">
    <property type="entry name" value="BolA"/>
</dbReference>
<dbReference type="OrthoDB" id="9801469at2"/>
<name>A0A4D6XLH3_9GAMM</name>
<dbReference type="PIRSF" id="PIRSF003113">
    <property type="entry name" value="BolA"/>
    <property type="match status" value="1"/>
</dbReference>
<dbReference type="PANTHER" id="PTHR46229">
    <property type="entry name" value="BOLA TRANSCRIPTION REGULATOR"/>
    <property type="match status" value="1"/>
</dbReference>